<dbReference type="InterPro" id="IPR013655">
    <property type="entry name" value="PAS_fold_3"/>
</dbReference>
<dbReference type="Pfam" id="PF08447">
    <property type="entry name" value="PAS_3"/>
    <property type="match status" value="1"/>
</dbReference>
<dbReference type="PANTHER" id="PTHR43065:SF23">
    <property type="entry name" value="SENSOR HISTIDINE KINASE PDTAS"/>
    <property type="match status" value="1"/>
</dbReference>
<evidence type="ECO:0000313" key="13">
    <source>
        <dbReference type="EMBL" id="AUB60325.1"/>
    </source>
</evidence>
<keyword evidence="8" id="KW-0175">Coiled coil</keyword>
<feature type="domain" description="PAC" evidence="12">
    <location>
        <begin position="849"/>
        <end position="900"/>
    </location>
</feature>
<dbReference type="Pfam" id="PF07568">
    <property type="entry name" value="HisKA_2"/>
    <property type="match status" value="1"/>
</dbReference>
<dbReference type="Gene3D" id="3.30.565.10">
    <property type="entry name" value="Histidine kinase-like ATPase, C-terminal domain"/>
    <property type="match status" value="1"/>
</dbReference>
<dbReference type="SMART" id="SM00387">
    <property type="entry name" value="HATPase_c"/>
    <property type="match status" value="1"/>
</dbReference>
<dbReference type="GeneID" id="35126079"/>
<dbReference type="CDD" id="cd17534">
    <property type="entry name" value="REC_DC-like"/>
    <property type="match status" value="1"/>
</dbReference>
<dbReference type="Pfam" id="PF02518">
    <property type="entry name" value="HATPase_c"/>
    <property type="match status" value="1"/>
</dbReference>
<feature type="domain" description="PAS" evidence="11">
    <location>
        <begin position="520"/>
        <end position="578"/>
    </location>
</feature>
<dbReference type="PROSITE" id="PS50113">
    <property type="entry name" value="PAC"/>
    <property type="match status" value="4"/>
</dbReference>
<evidence type="ECO:0000256" key="6">
    <source>
        <dbReference type="ARBA" id="ARBA00023012"/>
    </source>
</evidence>
<feature type="domain" description="Response regulatory" evidence="10">
    <location>
        <begin position="4"/>
        <end position="118"/>
    </location>
</feature>
<feature type="modified residue" description="4-aspartylphosphate" evidence="7">
    <location>
        <position position="54"/>
    </location>
</feature>
<feature type="domain" description="PAC" evidence="12">
    <location>
        <begin position="346"/>
        <end position="399"/>
    </location>
</feature>
<evidence type="ECO:0000259" key="9">
    <source>
        <dbReference type="PROSITE" id="PS50109"/>
    </source>
</evidence>
<keyword evidence="4" id="KW-0418">Kinase</keyword>
<dbReference type="SMART" id="SM00086">
    <property type="entry name" value="PAC"/>
    <property type="match status" value="5"/>
</dbReference>
<dbReference type="InterPro" id="IPR013767">
    <property type="entry name" value="PAS_fold"/>
</dbReference>
<evidence type="ECO:0000259" key="11">
    <source>
        <dbReference type="PROSITE" id="PS50112"/>
    </source>
</evidence>
<dbReference type="InterPro" id="IPR011495">
    <property type="entry name" value="Sig_transdc_His_kin_sub2_dim/P"/>
</dbReference>
<dbReference type="InterPro" id="IPR001789">
    <property type="entry name" value="Sig_transdc_resp-reg_receiver"/>
</dbReference>
<dbReference type="SUPFAM" id="SSF55785">
    <property type="entry name" value="PYP-like sensor domain (PAS domain)"/>
    <property type="match status" value="6"/>
</dbReference>
<dbReference type="GO" id="GO:0000160">
    <property type="term" value="P:phosphorelay signal transduction system"/>
    <property type="evidence" value="ECO:0007669"/>
    <property type="project" value="UniProtKB-KW"/>
</dbReference>
<proteinExistence type="predicted"/>
<dbReference type="InterPro" id="IPR035965">
    <property type="entry name" value="PAS-like_dom_sf"/>
</dbReference>
<evidence type="ECO:0008006" key="15">
    <source>
        <dbReference type="Google" id="ProtNLM"/>
    </source>
</evidence>
<dbReference type="InterPro" id="IPR011006">
    <property type="entry name" value="CheY-like_superfamily"/>
</dbReference>
<feature type="domain" description="PAS" evidence="11">
    <location>
        <begin position="130"/>
        <end position="176"/>
    </location>
</feature>
<feature type="domain" description="PAS" evidence="11">
    <location>
        <begin position="400"/>
        <end position="470"/>
    </location>
</feature>
<feature type="coiled-coil region" evidence="8">
    <location>
        <begin position="383"/>
        <end position="410"/>
    </location>
</feature>
<name>A0A2H4VQF6_9EURY</name>
<dbReference type="SMART" id="SM00448">
    <property type="entry name" value="REC"/>
    <property type="match status" value="1"/>
</dbReference>
<evidence type="ECO:0000259" key="10">
    <source>
        <dbReference type="PROSITE" id="PS50110"/>
    </source>
</evidence>
<dbReference type="GO" id="GO:0016301">
    <property type="term" value="F:kinase activity"/>
    <property type="evidence" value="ECO:0007669"/>
    <property type="project" value="UniProtKB-KW"/>
</dbReference>
<dbReference type="InterPro" id="IPR036890">
    <property type="entry name" value="HATPase_C_sf"/>
</dbReference>
<organism evidence="13 14">
    <name type="scientific">Methanobacterium subterraneum</name>
    <dbReference type="NCBI Taxonomy" id="59277"/>
    <lineage>
        <taxon>Archaea</taxon>
        <taxon>Methanobacteriati</taxon>
        <taxon>Methanobacteriota</taxon>
        <taxon>Methanomada group</taxon>
        <taxon>Methanobacteria</taxon>
        <taxon>Methanobacteriales</taxon>
        <taxon>Methanobacteriaceae</taxon>
        <taxon>Methanobacterium</taxon>
    </lineage>
</organism>
<dbReference type="InterPro" id="IPR001610">
    <property type="entry name" value="PAC"/>
</dbReference>
<dbReference type="PROSITE" id="PS50112">
    <property type="entry name" value="PAS"/>
    <property type="match status" value="6"/>
</dbReference>
<dbReference type="PROSITE" id="PS50109">
    <property type="entry name" value="HIS_KIN"/>
    <property type="match status" value="1"/>
</dbReference>
<dbReference type="SUPFAM" id="SSF52172">
    <property type="entry name" value="CheY-like"/>
    <property type="match status" value="1"/>
</dbReference>
<dbReference type="GO" id="GO:0005524">
    <property type="term" value="F:ATP binding"/>
    <property type="evidence" value="ECO:0007669"/>
    <property type="project" value="UniProtKB-KW"/>
</dbReference>
<dbReference type="Pfam" id="PF08448">
    <property type="entry name" value="PAS_4"/>
    <property type="match status" value="2"/>
</dbReference>
<dbReference type="SMART" id="SM00091">
    <property type="entry name" value="PAS"/>
    <property type="match status" value="6"/>
</dbReference>
<evidence type="ECO:0000256" key="3">
    <source>
        <dbReference type="ARBA" id="ARBA00022741"/>
    </source>
</evidence>
<dbReference type="RefSeq" id="WP_100909261.1">
    <property type="nucleotide sequence ID" value="NZ_CP017768.1"/>
</dbReference>
<evidence type="ECO:0000256" key="7">
    <source>
        <dbReference type="PROSITE-ProRule" id="PRU00169"/>
    </source>
</evidence>
<keyword evidence="3" id="KW-0547">Nucleotide-binding</keyword>
<keyword evidence="5" id="KW-0067">ATP-binding</keyword>
<dbReference type="EMBL" id="CP017768">
    <property type="protein sequence ID" value="AUB60325.1"/>
    <property type="molecule type" value="Genomic_DNA"/>
</dbReference>
<dbReference type="KEGG" id="msub:BK009_06270"/>
<protein>
    <recommendedName>
        <fullName evidence="15">PAS domain S-box protein</fullName>
    </recommendedName>
</protein>
<feature type="domain" description="PAS" evidence="11">
    <location>
        <begin position="648"/>
        <end position="718"/>
    </location>
</feature>
<feature type="domain" description="PAS" evidence="11">
    <location>
        <begin position="774"/>
        <end position="822"/>
    </location>
</feature>
<dbReference type="Gene3D" id="3.30.450.20">
    <property type="entry name" value="PAS domain"/>
    <property type="match status" value="6"/>
</dbReference>
<dbReference type="InterPro" id="IPR000014">
    <property type="entry name" value="PAS"/>
</dbReference>
<dbReference type="PROSITE" id="PS50110">
    <property type="entry name" value="RESPONSE_REGULATORY"/>
    <property type="match status" value="1"/>
</dbReference>
<gene>
    <name evidence="13" type="ORF">BK009_06270</name>
</gene>
<reference evidence="13 14" key="1">
    <citation type="submission" date="2016-10" db="EMBL/GenBank/DDBJ databases">
        <title>Comparative genomics between deep and shallow subseafloor isolates.</title>
        <authorList>
            <person name="Ishii S."/>
            <person name="Miller J.R."/>
            <person name="Sutton G."/>
            <person name="Suzuki S."/>
            <person name="Methe B."/>
            <person name="Inagaki F."/>
            <person name="Imachi H."/>
        </authorList>
    </citation>
    <scope>NUCLEOTIDE SEQUENCE [LARGE SCALE GENOMIC DNA]</scope>
    <source>
        <strain evidence="13 14">A8p</strain>
    </source>
</reference>
<keyword evidence="1 7" id="KW-0597">Phosphoprotein</keyword>
<dbReference type="AlphaFoldDB" id="A0A2H4VQF6"/>
<keyword evidence="2" id="KW-0808">Transferase</keyword>
<evidence type="ECO:0000256" key="1">
    <source>
        <dbReference type="ARBA" id="ARBA00022553"/>
    </source>
</evidence>
<keyword evidence="6" id="KW-0902">Two-component regulatory system</keyword>
<dbReference type="Pfam" id="PF13426">
    <property type="entry name" value="PAS_9"/>
    <property type="match status" value="1"/>
</dbReference>
<dbReference type="NCBIfam" id="TIGR00229">
    <property type="entry name" value="sensory_box"/>
    <property type="match status" value="6"/>
</dbReference>
<evidence type="ECO:0000256" key="4">
    <source>
        <dbReference type="ARBA" id="ARBA00022777"/>
    </source>
</evidence>
<dbReference type="InterPro" id="IPR000700">
    <property type="entry name" value="PAS-assoc_C"/>
</dbReference>
<dbReference type="InterPro" id="IPR003594">
    <property type="entry name" value="HATPase_dom"/>
</dbReference>
<dbReference type="PANTHER" id="PTHR43065">
    <property type="entry name" value="SENSOR HISTIDINE KINASE"/>
    <property type="match status" value="1"/>
</dbReference>
<feature type="domain" description="PAC" evidence="12">
    <location>
        <begin position="595"/>
        <end position="647"/>
    </location>
</feature>
<dbReference type="InterPro" id="IPR005467">
    <property type="entry name" value="His_kinase_dom"/>
</dbReference>
<dbReference type="CDD" id="cd00130">
    <property type="entry name" value="PAS"/>
    <property type="match status" value="6"/>
</dbReference>
<sequence length="1109" mass="127804">MADKILLVEDESIEALDIKRTLESFGYEVPYVASNGEEAVKKALEIKPDLILMDIILKGKTDGIDAALEIKKFNIPVIFLTAHPEESTIERAKLTEPYGYLTKPYNTIELKYSIELAIYRNKMQEELKESEKNYRNLFETMDQGVVYQDKNGEILSANPAAEEILGLTINEMQGRNSKDPRWKCIHEDGSDFPCEEHPAMVALKTGKKVKNVVMGFFNPKKRKTRWITINATPKFREGEYKPYQVYNIFEDISQRKQMEEKLGGSEAKLEAVIESMNDAVFISDKEGNFIEFNEAFATYHKFKNKEECYKTLSEYPDYVNVYFDNGTLAPLDMWAVPRALRGETVSSAEYIIERKDTGEKWWGNYSFGPIRDKEGEITGSVVVARDITEIKESEKRLRESEKKYRHALDNMMEGCQLIDYDWRYIYVNDAATRHARVVKEDLDGRSMMEVYPGIGESEMFKILESAMKKRTSHHLEIYFTFPDGTGQWFELSVFPVPEGIFILSFDIDDRKNLEIKLMESEQKFKTVADFTYDWEYWVSPNGDLLYVSPSCERISGYTPEEFIEEPKLLVKIIHPDDKKLFLKHENDFNEMRVGGEIEFRIIRKDGEEIWISHNCQPVFNEEGEFLGQRASNEDINERHLAIQQIEESEEQLRFITDNMSDVVGQINSEGIITYFSPSIKQFTGFNPSDVLGKGLSDLVHPDDQEIVSGVIQQAIITRQPVTIEYQVKKSDGSYLWVEALGKAVYDAEGNFESLVFNSRDITDRKNAEKELKHSEEKYRHVVETAAEGITLFDRKGTVIETNLKTLELLGFEKDEVVGRNLIQMIPSIKIDAKEVLGAFKDILMGKSLKKTEWGFINKEGHQKFAKVHYSPMKKEGKIIGIALILEDITELKLREKSLENSLDEKEVLLREIHHRVKNNMQIISSLLNLQRSYVQEDETRNVLKDSQSRVKSMAMIHEKLYMSRDLSHINFKDYTEKLVSDIFYTYGIKKGTIEAIFKVEDIEMNMETAIPLGLIINELVTNSLKFAFPEMDEGSVTVEMKTSNGDHTLIIADNGIGVPENFNFKKTESLGLQLVNSLVHQIDGEITLERSHGTEFKITFKELDYKKRF</sequence>
<feature type="domain" description="Histidine kinase" evidence="9">
    <location>
        <begin position="911"/>
        <end position="1104"/>
    </location>
</feature>
<evidence type="ECO:0000256" key="5">
    <source>
        <dbReference type="ARBA" id="ARBA00022840"/>
    </source>
</evidence>
<evidence type="ECO:0000313" key="14">
    <source>
        <dbReference type="Proteomes" id="UP000232631"/>
    </source>
</evidence>
<dbReference type="Proteomes" id="UP000232631">
    <property type="component" value="Chromosome"/>
</dbReference>
<keyword evidence="14" id="KW-1185">Reference proteome</keyword>
<accession>A0A2H4VQF6</accession>
<dbReference type="Gene3D" id="3.40.50.2300">
    <property type="match status" value="1"/>
</dbReference>
<feature type="domain" description="PAS" evidence="11">
    <location>
        <begin position="265"/>
        <end position="306"/>
    </location>
</feature>
<evidence type="ECO:0000259" key="12">
    <source>
        <dbReference type="PROSITE" id="PS50113"/>
    </source>
</evidence>
<dbReference type="Pfam" id="PF00072">
    <property type="entry name" value="Response_reg"/>
    <property type="match status" value="1"/>
</dbReference>
<evidence type="ECO:0000256" key="2">
    <source>
        <dbReference type="ARBA" id="ARBA00022679"/>
    </source>
</evidence>
<dbReference type="GO" id="GO:0006355">
    <property type="term" value="P:regulation of DNA-templated transcription"/>
    <property type="evidence" value="ECO:0007669"/>
    <property type="project" value="InterPro"/>
</dbReference>
<dbReference type="InterPro" id="IPR013656">
    <property type="entry name" value="PAS_4"/>
</dbReference>
<evidence type="ECO:0000256" key="8">
    <source>
        <dbReference type="SAM" id="Coils"/>
    </source>
</evidence>
<feature type="domain" description="PAC" evidence="12">
    <location>
        <begin position="721"/>
        <end position="773"/>
    </location>
</feature>
<dbReference type="SUPFAM" id="SSF55874">
    <property type="entry name" value="ATPase domain of HSP90 chaperone/DNA topoisomerase II/histidine kinase"/>
    <property type="match status" value="1"/>
</dbReference>
<dbReference type="Pfam" id="PF00989">
    <property type="entry name" value="PAS"/>
    <property type="match status" value="2"/>
</dbReference>